<evidence type="ECO:0000256" key="1">
    <source>
        <dbReference type="SAM" id="MobiDB-lite"/>
    </source>
</evidence>
<dbReference type="EMBL" id="LXQA010114017">
    <property type="protein sequence ID" value="MCI19266.1"/>
    <property type="molecule type" value="Genomic_DNA"/>
</dbReference>
<dbReference type="Proteomes" id="UP000265520">
    <property type="component" value="Unassembled WGS sequence"/>
</dbReference>
<feature type="compositionally biased region" description="Polar residues" evidence="1">
    <location>
        <begin position="1"/>
        <end position="18"/>
    </location>
</feature>
<keyword evidence="3" id="KW-1185">Reference proteome</keyword>
<organism evidence="2 3">
    <name type="scientific">Trifolium medium</name>
    <dbReference type="NCBI Taxonomy" id="97028"/>
    <lineage>
        <taxon>Eukaryota</taxon>
        <taxon>Viridiplantae</taxon>
        <taxon>Streptophyta</taxon>
        <taxon>Embryophyta</taxon>
        <taxon>Tracheophyta</taxon>
        <taxon>Spermatophyta</taxon>
        <taxon>Magnoliopsida</taxon>
        <taxon>eudicotyledons</taxon>
        <taxon>Gunneridae</taxon>
        <taxon>Pentapetalae</taxon>
        <taxon>rosids</taxon>
        <taxon>fabids</taxon>
        <taxon>Fabales</taxon>
        <taxon>Fabaceae</taxon>
        <taxon>Papilionoideae</taxon>
        <taxon>50 kb inversion clade</taxon>
        <taxon>NPAAA clade</taxon>
        <taxon>Hologalegina</taxon>
        <taxon>IRL clade</taxon>
        <taxon>Trifolieae</taxon>
        <taxon>Trifolium</taxon>
    </lineage>
</organism>
<evidence type="ECO:0000313" key="3">
    <source>
        <dbReference type="Proteomes" id="UP000265520"/>
    </source>
</evidence>
<feature type="non-terminal residue" evidence="2">
    <location>
        <position position="179"/>
    </location>
</feature>
<feature type="compositionally biased region" description="Basic residues" evidence="1">
    <location>
        <begin position="123"/>
        <end position="135"/>
    </location>
</feature>
<protein>
    <submittedName>
        <fullName evidence="2">Uncharacterized protein</fullName>
    </submittedName>
</protein>
<name>A0A392Q6U1_9FABA</name>
<feature type="compositionally biased region" description="Basic residues" evidence="1">
    <location>
        <begin position="159"/>
        <end position="172"/>
    </location>
</feature>
<sequence>MAGVNSNTHEQMAENSLQPEYGPGHQDGQFALVTGEDQMSMDHEPYVPEAPPVISMVPPGAPMETIMAALVNAINRQGDLIREQNQRFEAQSQRLAVIEESRATRYSRSYRARRSPTPDRSRSVTRSRSPRRRNERRPSPKRNENAPRNSPRCEERHARYSPRRRSPRRSPPRRNSPPP</sequence>
<evidence type="ECO:0000313" key="2">
    <source>
        <dbReference type="EMBL" id="MCI19266.1"/>
    </source>
</evidence>
<dbReference type="AlphaFoldDB" id="A0A392Q6U1"/>
<comment type="caution">
    <text evidence="2">The sequence shown here is derived from an EMBL/GenBank/DDBJ whole genome shotgun (WGS) entry which is preliminary data.</text>
</comment>
<feature type="region of interest" description="Disordered" evidence="1">
    <location>
        <begin position="1"/>
        <end position="29"/>
    </location>
</feature>
<reference evidence="2 3" key="1">
    <citation type="journal article" date="2018" name="Front. Plant Sci.">
        <title>Red Clover (Trifolium pratense) and Zigzag Clover (T. medium) - A Picture of Genomic Similarities and Differences.</title>
        <authorList>
            <person name="Dluhosova J."/>
            <person name="Istvanek J."/>
            <person name="Nedelnik J."/>
            <person name="Repkova J."/>
        </authorList>
    </citation>
    <scope>NUCLEOTIDE SEQUENCE [LARGE SCALE GENOMIC DNA]</scope>
    <source>
        <strain evidence="3">cv. 10/8</strain>
        <tissue evidence="2">Leaf</tissue>
    </source>
</reference>
<proteinExistence type="predicted"/>
<feature type="compositionally biased region" description="Basic and acidic residues" evidence="1">
    <location>
        <begin position="136"/>
        <end position="158"/>
    </location>
</feature>
<accession>A0A392Q6U1</accession>
<feature type="region of interest" description="Disordered" evidence="1">
    <location>
        <begin position="99"/>
        <end position="179"/>
    </location>
</feature>